<feature type="chain" id="PRO_5047411617" description="Lipoprotein" evidence="1">
    <location>
        <begin position="22"/>
        <end position="132"/>
    </location>
</feature>
<evidence type="ECO:0008006" key="4">
    <source>
        <dbReference type="Google" id="ProtNLM"/>
    </source>
</evidence>
<dbReference type="EMBL" id="JAOWKX010000004">
    <property type="protein sequence ID" value="MCV2884764.1"/>
    <property type="molecule type" value="Genomic_DNA"/>
</dbReference>
<keyword evidence="1" id="KW-0732">Signal</keyword>
<comment type="caution">
    <text evidence="2">The sequence shown here is derived from an EMBL/GenBank/DDBJ whole genome shotgun (WGS) entry which is preliminary data.</text>
</comment>
<reference evidence="2 3" key="1">
    <citation type="submission" date="2022-10" db="EMBL/GenBank/DDBJ databases">
        <title>Aestuariibacter sp. AA17 isolated from Montipora capitata coral fragment.</title>
        <authorList>
            <person name="Emsley S.A."/>
            <person name="Pfannmuller K.M."/>
            <person name="Loughran R.M."/>
            <person name="Shlafstein M."/>
            <person name="Papke E."/>
            <person name="Saw J.H."/>
            <person name="Ushijima B."/>
            <person name="Videau P."/>
        </authorList>
    </citation>
    <scope>NUCLEOTIDE SEQUENCE [LARGE SCALE GENOMIC DNA]</scope>
    <source>
        <strain evidence="2 3">AA17</strain>
    </source>
</reference>
<organism evidence="2 3">
    <name type="scientific">Fluctibacter corallii</name>
    <dbReference type="NCBI Taxonomy" id="2984329"/>
    <lineage>
        <taxon>Bacteria</taxon>
        <taxon>Pseudomonadati</taxon>
        <taxon>Pseudomonadota</taxon>
        <taxon>Gammaproteobacteria</taxon>
        <taxon>Alteromonadales</taxon>
        <taxon>Alteromonadaceae</taxon>
        <taxon>Fluctibacter</taxon>
    </lineage>
</organism>
<evidence type="ECO:0000256" key="1">
    <source>
        <dbReference type="SAM" id="SignalP"/>
    </source>
</evidence>
<evidence type="ECO:0000313" key="2">
    <source>
        <dbReference type="EMBL" id="MCV2884764.1"/>
    </source>
</evidence>
<feature type="signal peptide" evidence="1">
    <location>
        <begin position="1"/>
        <end position="21"/>
    </location>
</feature>
<protein>
    <recommendedName>
        <fullName evidence="4">Lipoprotein</fullName>
    </recommendedName>
</protein>
<proteinExistence type="predicted"/>
<dbReference type="PROSITE" id="PS51257">
    <property type="entry name" value="PROKAR_LIPOPROTEIN"/>
    <property type="match status" value="1"/>
</dbReference>
<sequence>MMKTISKVLLASATCFLFSCAAGHEDFIDLRNNLDVGREIMFKASPDRFSRAGEFIRGNYVIAGEGLLNITKNAEGKLVYHVFVQEILPNTRMEKEWVGKCLIYYIVDPETYIVQDWGFDEGGNPLSCRTFT</sequence>
<evidence type="ECO:0000313" key="3">
    <source>
        <dbReference type="Proteomes" id="UP001652504"/>
    </source>
</evidence>
<name>A0ABT3A7X8_9ALTE</name>
<dbReference type="RefSeq" id="WP_263712049.1">
    <property type="nucleotide sequence ID" value="NZ_JAOWKX010000004.1"/>
</dbReference>
<accession>A0ABT3A7X8</accession>
<keyword evidence="3" id="KW-1185">Reference proteome</keyword>
<dbReference type="Proteomes" id="UP001652504">
    <property type="component" value="Unassembled WGS sequence"/>
</dbReference>
<gene>
    <name evidence="2" type="ORF">OE749_08650</name>
</gene>